<proteinExistence type="predicted"/>
<name>A0A816JQJ5_BRANA</name>
<sequence>MVCRGIWLTEIESSPTIPHSMVPLLPQRRTIQTYK</sequence>
<gene>
    <name evidence="1" type="ORF">DARMORV10_C02P17330.1</name>
</gene>
<reference evidence="1" key="1">
    <citation type="submission" date="2021-01" db="EMBL/GenBank/DDBJ databases">
        <authorList>
            <consortium name="Genoscope - CEA"/>
            <person name="William W."/>
        </authorList>
    </citation>
    <scope>NUCLEOTIDE SEQUENCE</scope>
</reference>
<dbReference type="AlphaFoldDB" id="A0A816JQJ5"/>
<protein>
    <submittedName>
        <fullName evidence="1">(rape) hypothetical protein</fullName>
    </submittedName>
</protein>
<dbReference type="EMBL" id="HG994366">
    <property type="protein sequence ID" value="CAF1896189.1"/>
    <property type="molecule type" value="Genomic_DNA"/>
</dbReference>
<accession>A0A816JQJ5</accession>
<evidence type="ECO:0000313" key="1">
    <source>
        <dbReference type="EMBL" id="CAF1896189.1"/>
    </source>
</evidence>
<dbReference type="Proteomes" id="UP001295469">
    <property type="component" value="Chromosome C02"/>
</dbReference>
<organism evidence="1">
    <name type="scientific">Brassica napus</name>
    <name type="common">Rape</name>
    <dbReference type="NCBI Taxonomy" id="3708"/>
    <lineage>
        <taxon>Eukaryota</taxon>
        <taxon>Viridiplantae</taxon>
        <taxon>Streptophyta</taxon>
        <taxon>Embryophyta</taxon>
        <taxon>Tracheophyta</taxon>
        <taxon>Spermatophyta</taxon>
        <taxon>Magnoliopsida</taxon>
        <taxon>eudicotyledons</taxon>
        <taxon>Gunneridae</taxon>
        <taxon>Pentapetalae</taxon>
        <taxon>rosids</taxon>
        <taxon>malvids</taxon>
        <taxon>Brassicales</taxon>
        <taxon>Brassicaceae</taxon>
        <taxon>Brassiceae</taxon>
        <taxon>Brassica</taxon>
    </lineage>
</organism>